<organism evidence="5 6">
    <name type="scientific">Photobacterium arenosum</name>
    <dbReference type="NCBI Taxonomy" id="2774143"/>
    <lineage>
        <taxon>Bacteria</taxon>
        <taxon>Pseudomonadati</taxon>
        <taxon>Pseudomonadota</taxon>
        <taxon>Gammaproteobacteria</taxon>
        <taxon>Vibrionales</taxon>
        <taxon>Vibrionaceae</taxon>
        <taxon>Photobacterium</taxon>
    </lineage>
</organism>
<name>A0ABR9BLW3_9GAMM</name>
<dbReference type="Pfam" id="PF00717">
    <property type="entry name" value="Peptidase_S24"/>
    <property type="match status" value="1"/>
</dbReference>
<feature type="domain" description="HTH Mu-type" evidence="4">
    <location>
        <begin position="1"/>
        <end position="67"/>
    </location>
</feature>
<dbReference type="Gene3D" id="2.10.109.10">
    <property type="entry name" value="Umud Fragment, subunit A"/>
    <property type="match status" value="1"/>
</dbReference>
<evidence type="ECO:0000313" key="6">
    <source>
        <dbReference type="Proteomes" id="UP000649768"/>
    </source>
</evidence>
<keyword evidence="6" id="KW-1185">Reference proteome</keyword>
<proteinExistence type="predicted"/>
<protein>
    <submittedName>
        <fullName evidence="5">Peptidase</fullName>
    </submittedName>
</protein>
<dbReference type="SUPFAM" id="SSF51306">
    <property type="entry name" value="LexA/Signal peptidase"/>
    <property type="match status" value="1"/>
</dbReference>
<dbReference type="Gene3D" id="1.10.10.10">
    <property type="entry name" value="Winged helix-like DNA-binding domain superfamily/Winged helix DNA-binding domain"/>
    <property type="match status" value="1"/>
</dbReference>
<evidence type="ECO:0000256" key="2">
    <source>
        <dbReference type="ARBA" id="ARBA00023125"/>
    </source>
</evidence>
<gene>
    <name evidence="5" type="ORF">IFO68_10835</name>
</gene>
<dbReference type="InterPro" id="IPR036388">
    <property type="entry name" value="WH-like_DNA-bd_sf"/>
</dbReference>
<dbReference type="Proteomes" id="UP000649768">
    <property type="component" value="Unassembled WGS sequence"/>
</dbReference>
<comment type="caution">
    <text evidence="5">The sequence shown here is derived from an EMBL/GenBank/DDBJ whole genome shotgun (WGS) entry which is preliminary data.</text>
</comment>
<dbReference type="InterPro" id="IPR009061">
    <property type="entry name" value="DNA-bd_dom_put_sf"/>
</dbReference>
<dbReference type="PANTHER" id="PTHR40661:SF3">
    <property type="entry name" value="FELS-1 PROPHAGE TRANSCRIPTIONAL REGULATOR"/>
    <property type="match status" value="1"/>
</dbReference>
<evidence type="ECO:0000259" key="4">
    <source>
        <dbReference type="PROSITE" id="PS51702"/>
    </source>
</evidence>
<dbReference type="InterPro" id="IPR015927">
    <property type="entry name" value="Peptidase_S24_S26A/B/C"/>
</dbReference>
<reference evidence="5 6" key="1">
    <citation type="submission" date="2020-09" db="EMBL/GenBank/DDBJ databases">
        <title>Photobacterium sp. CAU 1568 isolated from sand of Sido Beach.</title>
        <authorList>
            <person name="Kim W."/>
        </authorList>
    </citation>
    <scope>NUCLEOTIDE SEQUENCE [LARGE SCALE GENOMIC DNA]</scope>
    <source>
        <strain evidence="5 6">CAU 1568</strain>
    </source>
</reference>
<evidence type="ECO:0000256" key="1">
    <source>
        <dbReference type="ARBA" id="ARBA00023015"/>
    </source>
</evidence>
<dbReference type="Pfam" id="PF02316">
    <property type="entry name" value="HTH_Tnp_Mu_1"/>
    <property type="match status" value="1"/>
</dbReference>
<dbReference type="SUPFAM" id="SSF46955">
    <property type="entry name" value="Putative DNA-binding domain"/>
    <property type="match status" value="1"/>
</dbReference>
<dbReference type="EMBL" id="JACYTP010000005">
    <property type="protein sequence ID" value="MBD8513169.1"/>
    <property type="molecule type" value="Genomic_DNA"/>
</dbReference>
<accession>A0ABR9BLW3</accession>
<sequence length="255" mass="28711">MREWFLSTELVEIEGMPSSRQGVSVKANRNNWLKRKAQGKGSAVEYHISNFHENAQKALIALHGSEHEKSKMMETISNLKKTGDKYRSLEYTKPLLFDSREPNASAIFEALPVNEADTIDIPEFNVQAAAGAGCLSNTEYQTSVFTVSTALVRSLGLLPEYSAIVFCSGESMLPTMDDGDRILVDTRELTEPVKDGVYVIRIDEMVYVKRLKWNILNQSYRVVSDNPSYEDFEMAGEDLKRLKIIGRAAMVMRSL</sequence>
<keyword evidence="2" id="KW-0238">DNA-binding</keyword>
<dbReference type="InterPro" id="IPR039418">
    <property type="entry name" value="LexA-like"/>
</dbReference>
<dbReference type="CDD" id="cd06529">
    <property type="entry name" value="S24_LexA-like"/>
    <property type="match status" value="1"/>
</dbReference>
<keyword evidence="3" id="KW-0804">Transcription</keyword>
<dbReference type="PROSITE" id="PS51702">
    <property type="entry name" value="HTH_MU"/>
    <property type="match status" value="1"/>
</dbReference>
<evidence type="ECO:0000313" key="5">
    <source>
        <dbReference type="EMBL" id="MBD8513169.1"/>
    </source>
</evidence>
<keyword evidence="1" id="KW-0805">Transcription regulation</keyword>
<dbReference type="InterPro" id="IPR036286">
    <property type="entry name" value="LexA/Signal_pep-like_sf"/>
</dbReference>
<dbReference type="InterPro" id="IPR003314">
    <property type="entry name" value="Mu-type_HTH"/>
</dbReference>
<dbReference type="RefSeq" id="WP_120513479.1">
    <property type="nucleotide sequence ID" value="NZ_JACYTP010000005.1"/>
</dbReference>
<evidence type="ECO:0000256" key="3">
    <source>
        <dbReference type="ARBA" id="ARBA00023163"/>
    </source>
</evidence>
<dbReference type="PANTHER" id="PTHR40661">
    <property type="match status" value="1"/>
</dbReference>